<feature type="domain" description="Cytochrome b5 heme-binding" evidence="9">
    <location>
        <begin position="35"/>
        <end position="108"/>
    </location>
</feature>
<dbReference type="Pfam" id="PF00173">
    <property type="entry name" value="Cyt-b5"/>
    <property type="match status" value="1"/>
</dbReference>
<feature type="compositionally biased region" description="Basic and acidic residues" evidence="8">
    <location>
        <begin position="26"/>
        <end position="38"/>
    </location>
</feature>
<dbReference type="InterPro" id="IPR036400">
    <property type="entry name" value="Cyt_B5-like_heme/steroid_sf"/>
</dbReference>
<evidence type="ECO:0000256" key="3">
    <source>
        <dbReference type="ARBA" id="ARBA00022692"/>
    </source>
</evidence>
<accession>A0A7S2STG5</accession>
<evidence type="ECO:0000256" key="5">
    <source>
        <dbReference type="ARBA" id="ARBA00023002"/>
    </source>
</evidence>
<dbReference type="Pfam" id="PF00487">
    <property type="entry name" value="FA_desaturase"/>
    <property type="match status" value="1"/>
</dbReference>
<dbReference type="InterPro" id="IPR001199">
    <property type="entry name" value="Cyt_B5-like_heme/steroid-bd"/>
</dbReference>
<name>A0A7S2STG5_9STRA</name>
<comment type="subcellular location">
    <subcellularLocation>
        <location evidence="1">Membrane</location>
        <topology evidence="1">Multi-pass membrane protein</topology>
    </subcellularLocation>
</comment>
<dbReference type="SMART" id="SM01117">
    <property type="entry name" value="Cyt-b5"/>
    <property type="match status" value="1"/>
</dbReference>
<evidence type="ECO:0000256" key="2">
    <source>
        <dbReference type="ARBA" id="ARBA00009295"/>
    </source>
</evidence>
<evidence type="ECO:0000256" key="4">
    <source>
        <dbReference type="ARBA" id="ARBA00022989"/>
    </source>
</evidence>
<keyword evidence="7" id="KW-0472">Membrane</keyword>
<proteinExistence type="inferred from homology"/>
<keyword evidence="5" id="KW-0560">Oxidoreductase</keyword>
<dbReference type="CDD" id="cd03506">
    <property type="entry name" value="Delta6-FADS-like"/>
    <property type="match status" value="1"/>
</dbReference>
<evidence type="ECO:0000259" key="9">
    <source>
        <dbReference type="PROSITE" id="PS50255"/>
    </source>
</evidence>
<dbReference type="InterPro" id="IPR005804">
    <property type="entry name" value="FA_desaturase_dom"/>
</dbReference>
<sequence>MLSRETGIMGKGGQQIMAQPGVAEGSKGRDPSEAPRQVTHAELRKHNRFSDAWMTIGTKVYDVSNWSEHPGGSVIFTHAGEDMTDVFNLFHPPSARGLLDKFYIGELVEDSAAPAPTAEEKARAEAQTKFEQAYRNLRSKMITAGLFKLSYGFYVYKFLSQFVLLGVAAACARQPGFLPFVVGAVFLALFWEQAGWLAHDVCHNQLCEMKNGRAMSSWNHALGLMAGNVFQGFSVTWWKDKHNRHHAVPNVHGAGDALNADPDIDTMPLLAWSLKMAELAKSSSKGRFMISIQKFTYLPLLCFARLAWLQNSIQFVWNIKSDGIFDNATKSEDLLKVQSEVLTGFDKVLEQVLIIFHHLWVAVLCAQRGSLGGAVAFWLLAQAICGFVLFSITSLGHNGLPVYEANDKPDYWKLQVTTTRNITGNAFVHWLCGGLEYQVDHHLFPMMPRHSLPKAHELIVSFCKEHGIKYNEASYWKGTWDVLNHLDSVAHEFVAEFPAM</sequence>
<dbReference type="AlphaFoldDB" id="A0A7S2STG5"/>
<keyword evidence="4" id="KW-1133">Transmembrane helix</keyword>
<evidence type="ECO:0000256" key="6">
    <source>
        <dbReference type="ARBA" id="ARBA00023098"/>
    </source>
</evidence>
<protein>
    <recommendedName>
        <fullName evidence="9">Cytochrome b5 heme-binding domain-containing protein</fullName>
    </recommendedName>
</protein>
<dbReference type="PANTHER" id="PTHR19353:SF88">
    <property type="entry name" value="DELTA(5) FATTY ACID DESATURASE FAT-4"/>
    <property type="match status" value="1"/>
</dbReference>
<feature type="region of interest" description="Disordered" evidence="8">
    <location>
        <begin position="1"/>
        <end position="38"/>
    </location>
</feature>
<dbReference type="PROSITE" id="PS50255">
    <property type="entry name" value="CYTOCHROME_B5_2"/>
    <property type="match status" value="1"/>
</dbReference>
<evidence type="ECO:0000313" key="10">
    <source>
        <dbReference type="EMBL" id="CAD9709109.1"/>
    </source>
</evidence>
<organism evidence="10">
    <name type="scientific">Rhizochromulina marina</name>
    <dbReference type="NCBI Taxonomy" id="1034831"/>
    <lineage>
        <taxon>Eukaryota</taxon>
        <taxon>Sar</taxon>
        <taxon>Stramenopiles</taxon>
        <taxon>Ochrophyta</taxon>
        <taxon>Dictyochophyceae</taxon>
        <taxon>Rhizochromulinales</taxon>
        <taxon>Rhizochromulina</taxon>
    </lineage>
</organism>
<dbReference type="PIRSF" id="PIRSF015921">
    <property type="entry name" value="FA_sphinglp_des"/>
    <property type="match status" value="1"/>
</dbReference>
<evidence type="ECO:0000256" key="8">
    <source>
        <dbReference type="SAM" id="MobiDB-lite"/>
    </source>
</evidence>
<dbReference type="Gene3D" id="3.10.120.10">
    <property type="entry name" value="Cytochrome b5-like heme/steroid binding domain"/>
    <property type="match status" value="1"/>
</dbReference>
<dbReference type="GO" id="GO:0006629">
    <property type="term" value="P:lipid metabolic process"/>
    <property type="evidence" value="ECO:0007669"/>
    <property type="project" value="UniProtKB-KW"/>
</dbReference>
<dbReference type="EMBL" id="HBHJ01030365">
    <property type="protein sequence ID" value="CAD9709109.1"/>
    <property type="molecule type" value="Transcribed_RNA"/>
</dbReference>
<keyword evidence="6" id="KW-0443">Lipid metabolism</keyword>
<evidence type="ECO:0000256" key="7">
    <source>
        <dbReference type="ARBA" id="ARBA00023136"/>
    </source>
</evidence>
<keyword evidence="3" id="KW-0812">Transmembrane</keyword>
<dbReference type="GO" id="GO:0016717">
    <property type="term" value="F:oxidoreductase activity, acting on paired donors, with oxidation of a pair of donors resulting in the reduction of molecular oxygen to two molecules of water"/>
    <property type="evidence" value="ECO:0007669"/>
    <property type="project" value="TreeGrafter"/>
</dbReference>
<reference evidence="10" key="1">
    <citation type="submission" date="2021-01" db="EMBL/GenBank/DDBJ databases">
        <authorList>
            <person name="Corre E."/>
            <person name="Pelletier E."/>
            <person name="Niang G."/>
            <person name="Scheremetjew M."/>
            <person name="Finn R."/>
            <person name="Kale V."/>
            <person name="Holt S."/>
            <person name="Cochrane G."/>
            <person name="Meng A."/>
            <person name="Brown T."/>
            <person name="Cohen L."/>
        </authorList>
    </citation>
    <scope>NUCLEOTIDE SEQUENCE</scope>
    <source>
        <strain evidence="10">CCMP1243</strain>
    </source>
</reference>
<dbReference type="SUPFAM" id="SSF55856">
    <property type="entry name" value="Cytochrome b5-like heme/steroid binding domain"/>
    <property type="match status" value="1"/>
</dbReference>
<dbReference type="InterPro" id="IPR012171">
    <property type="entry name" value="Fatty_acid_desaturase"/>
</dbReference>
<gene>
    <name evidence="10" type="ORF">RMAR1173_LOCUS20101</name>
</gene>
<dbReference type="GO" id="GO:0016020">
    <property type="term" value="C:membrane"/>
    <property type="evidence" value="ECO:0007669"/>
    <property type="project" value="UniProtKB-SubCell"/>
</dbReference>
<comment type="similarity">
    <text evidence="2">Belongs to the fatty acid desaturase type 1 family.</text>
</comment>
<dbReference type="PANTHER" id="PTHR19353">
    <property type="entry name" value="FATTY ACID DESATURASE 2"/>
    <property type="match status" value="1"/>
</dbReference>
<evidence type="ECO:0000256" key="1">
    <source>
        <dbReference type="ARBA" id="ARBA00004141"/>
    </source>
</evidence>